<reference evidence="1 2" key="1">
    <citation type="submission" date="2016-06" db="EMBL/GenBank/DDBJ databases">
        <authorList>
            <person name="Kjaerup R.B."/>
            <person name="Dalgaard T.S."/>
            <person name="Juul-Madsen H.R."/>
        </authorList>
    </citation>
    <scope>NUCLEOTIDE SEQUENCE [LARGE SCALE GENOMIC DNA]</scope>
    <source>
        <strain evidence="1 2">DSM 43904</strain>
    </source>
</reference>
<gene>
    <name evidence="1" type="ORF">GA0070609_2758</name>
</gene>
<dbReference type="Proteomes" id="UP000198217">
    <property type="component" value="Chromosome I"/>
</dbReference>
<proteinExistence type="predicted"/>
<accession>A0A1C5I576</accession>
<organism evidence="1 2">
    <name type="scientific">Micromonospora echinaurantiaca</name>
    <dbReference type="NCBI Taxonomy" id="47857"/>
    <lineage>
        <taxon>Bacteria</taxon>
        <taxon>Bacillati</taxon>
        <taxon>Actinomycetota</taxon>
        <taxon>Actinomycetes</taxon>
        <taxon>Micromonosporales</taxon>
        <taxon>Micromonosporaceae</taxon>
        <taxon>Micromonospora</taxon>
    </lineage>
</organism>
<dbReference type="AlphaFoldDB" id="A0A1C5I576"/>
<dbReference type="EMBL" id="LT607750">
    <property type="protein sequence ID" value="SCG53111.1"/>
    <property type="molecule type" value="Genomic_DNA"/>
</dbReference>
<evidence type="ECO:0000313" key="2">
    <source>
        <dbReference type="Proteomes" id="UP000198217"/>
    </source>
</evidence>
<sequence length="79" mass="8733">MRGSWAYVGRLWTDGEPFLAIDAIGRGEWRGCSNDDFERVVFNTALDGTGEYFVPLSPARPGPVPLVHGAPRREPDRAC</sequence>
<evidence type="ECO:0000313" key="1">
    <source>
        <dbReference type="EMBL" id="SCG53111.1"/>
    </source>
</evidence>
<name>A0A1C5I576_9ACTN</name>
<protein>
    <submittedName>
        <fullName evidence="1">Uncharacterized protein</fullName>
    </submittedName>
</protein>
<keyword evidence="2" id="KW-1185">Reference proteome</keyword>